<organism evidence="16 17">
    <name type="scientific">Sphenodon punctatus</name>
    <name type="common">Tuatara</name>
    <name type="synonym">Hatteria punctata</name>
    <dbReference type="NCBI Taxonomy" id="8508"/>
    <lineage>
        <taxon>Eukaryota</taxon>
        <taxon>Metazoa</taxon>
        <taxon>Chordata</taxon>
        <taxon>Craniata</taxon>
        <taxon>Vertebrata</taxon>
        <taxon>Euteleostomi</taxon>
        <taxon>Lepidosauria</taxon>
        <taxon>Sphenodontia</taxon>
        <taxon>Sphenodontidae</taxon>
        <taxon>Sphenodon</taxon>
    </lineage>
</organism>
<dbReference type="GO" id="GO:0003676">
    <property type="term" value="F:nucleic acid binding"/>
    <property type="evidence" value="ECO:0007669"/>
    <property type="project" value="InterPro"/>
</dbReference>
<dbReference type="GO" id="GO:0005524">
    <property type="term" value="F:ATP binding"/>
    <property type="evidence" value="ECO:0007669"/>
    <property type="project" value="UniProtKB-KW"/>
</dbReference>
<dbReference type="PANTHER" id="PTHR47958">
    <property type="entry name" value="ATP-DEPENDENT RNA HELICASE DBP3"/>
    <property type="match status" value="1"/>
</dbReference>
<dbReference type="Ensembl" id="ENSSPUT00000009974.1">
    <property type="protein sequence ID" value="ENSSPUP00000009348.1"/>
    <property type="gene ID" value="ENSSPUG00000007260.1"/>
</dbReference>
<dbReference type="PROSITE" id="PS51195">
    <property type="entry name" value="Q_MOTIF"/>
    <property type="match status" value="1"/>
</dbReference>
<comment type="similarity">
    <text evidence="1">Belongs to the DEAD box helicase family. DDX4/VASA subfamily.</text>
</comment>
<evidence type="ECO:0000256" key="9">
    <source>
        <dbReference type="ARBA" id="ARBA00081176"/>
    </source>
</evidence>
<evidence type="ECO:0000256" key="6">
    <source>
        <dbReference type="ARBA" id="ARBA00022840"/>
    </source>
</evidence>
<evidence type="ECO:0000256" key="4">
    <source>
        <dbReference type="ARBA" id="ARBA00022801"/>
    </source>
</evidence>
<dbReference type="InterPro" id="IPR011545">
    <property type="entry name" value="DEAD/DEAH_box_helicase_dom"/>
</dbReference>
<dbReference type="InterPro" id="IPR000629">
    <property type="entry name" value="RNA-helicase_DEAD-box_CS"/>
</dbReference>
<dbReference type="GO" id="GO:0016787">
    <property type="term" value="F:hydrolase activity"/>
    <property type="evidence" value="ECO:0007669"/>
    <property type="project" value="UniProtKB-KW"/>
</dbReference>
<dbReference type="InterPro" id="IPR014001">
    <property type="entry name" value="Helicase_ATP-bd"/>
</dbReference>
<reference evidence="16" key="2">
    <citation type="submission" date="2025-09" db="UniProtKB">
        <authorList>
            <consortium name="Ensembl"/>
        </authorList>
    </citation>
    <scope>IDENTIFICATION</scope>
</reference>
<dbReference type="GO" id="GO:0005737">
    <property type="term" value="C:cytoplasm"/>
    <property type="evidence" value="ECO:0007669"/>
    <property type="project" value="Ensembl"/>
</dbReference>
<dbReference type="FunFam" id="3.40.50.300:FF:000397">
    <property type="entry name" value="Probable ATP-dependent RNA helicase DDX4"/>
    <property type="match status" value="1"/>
</dbReference>
<evidence type="ECO:0000256" key="5">
    <source>
        <dbReference type="ARBA" id="ARBA00022806"/>
    </source>
</evidence>
<keyword evidence="5 11" id="KW-0347">Helicase</keyword>
<keyword evidence="4 11" id="KW-0378">Hydrolase</keyword>
<dbReference type="Gene3D" id="3.40.50.300">
    <property type="entry name" value="P-loop containing nucleotide triphosphate hydrolases"/>
    <property type="match status" value="2"/>
</dbReference>
<dbReference type="EC" id="3.6.4.13" evidence="2"/>
<dbReference type="GO" id="GO:0030317">
    <property type="term" value="P:flagellated sperm motility"/>
    <property type="evidence" value="ECO:0007669"/>
    <property type="project" value="Ensembl"/>
</dbReference>
<dbReference type="CDD" id="cd18052">
    <property type="entry name" value="DEADc_DDX4"/>
    <property type="match status" value="1"/>
</dbReference>
<evidence type="ECO:0000313" key="17">
    <source>
        <dbReference type="Proteomes" id="UP000694392"/>
    </source>
</evidence>
<dbReference type="PROSITE" id="PS00039">
    <property type="entry name" value="DEAD_ATP_HELICASE"/>
    <property type="match status" value="1"/>
</dbReference>
<evidence type="ECO:0000259" key="13">
    <source>
        <dbReference type="PROSITE" id="PS51192"/>
    </source>
</evidence>
<keyword evidence="7" id="KW-0469">Meiosis</keyword>
<dbReference type="SMART" id="SM00487">
    <property type="entry name" value="DEXDc"/>
    <property type="match status" value="1"/>
</dbReference>
<keyword evidence="3 11" id="KW-0547">Nucleotide-binding</keyword>
<dbReference type="PROSITE" id="PS51192">
    <property type="entry name" value="HELICASE_ATP_BIND_1"/>
    <property type="match status" value="1"/>
</dbReference>
<evidence type="ECO:0000256" key="3">
    <source>
        <dbReference type="ARBA" id="ARBA00022741"/>
    </source>
</evidence>
<protein>
    <recommendedName>
        <fullName evidence="2">RNA helicase</fullName>
        <ecNumber evidence="2">3.6.4.13</ecNumber>
    </recommendedName>
    <alternativeName>
        <fullName evidence="9">DEAD box protein 4</fullName>
    </alternativeName>
</protein>
<feature type="domain" description="Helicase ATP-binding" evidence="13">
    <location>
        <begin position="172"/>
        <end position="355"/>
    </location>
</feature>
<dbReference type="GO" id="GO:0051321">
    <property type="term" value="P:meiotic cell cycle"/>
    <property type="evidence" value="ECO:0007669"/>
    <property type="project" value="UniProtKB-KW"/>
</dbReference>
<comment type="catalytic activity">
    <reaction evidence="8">
        <text>ATP + H2O = ADP + phosphate + H(+)</text>
        <dbReference type="Rhea" id="RHEA:13065"/>
        <dbReference type="ChEBI" id="CHEBI:15377"/>
        <dbReference type="ChEBI" id="CHEBI:15378"/>
        <dbReference type="ChEBI" id="CHEBI:30616"/>
        <dbReference type="ChEBI" id="CHEBI:43474"/>
        <dbReference type="ChEBI" id="CHEBI:456216"/>
        <dbReference type="EC" id="3.6.4.13"/>
    </reaction>
</comment>
<feature type="short sequence motif" description="Q motif" evidence="10">
    <location>
        <begin position="141"/>
        <end position="169"/>
    </location>
</feature>
<keyword evidence="6 11" id="KW-0067">ATP-binding</keyword>
<evidence type="ECO:0000256" key="7">
    <source>
        <dbReference type="ARBA" id="ARBA00023254"/>
    </source>
</evidence>
<gene>
    <name evidence="16" type="primary">DDX4</name>
</gene>
<dbReference type="SUPFAM" id="SSF52540">
    <property type="entry name" value="P-loop containing nucleoside triphosphate hydrolases"/>
    <property type="match status" value="1"/>
</dbReference>
<dbReference type="CDD" id="cd18787">
    <property type="entry name" value="SF2_C_DEAD"/>
    <property type="match status" value="1"/>
</dbReference>
<keyword evidence="17" id="KW-1185">Reference proteome</keyword>
<dbReference type="OMA" id="NRXSNND"/>
<dbReference type="GO" id="GO:0003724">
    <property type="term" value="F:RNA helicase activity"/>
    <property type="evidence" value="ECO:0007669"/>
    <property type="project" value="UniProtKB-EC"/>
</dbReference>
<sequence length="582" mass="64261">GNLSESDNHGRQLEGLGGSHGGHSDPGDLDQGGINQEHQLPGAEAIRLALARLSPHLQRAHILIYIDNTMTKAYINHRGCVYVSRSPSLQGKPGPKVTYVPPPPPDNEEAIFAHYQSGINFDKYDTILVDVSGLDPPPAILTFEEANLCQTLAKNIEKAGYSKLTPVQKYSIPIVLAGRDLMACAQTGSGKTAAFLLPILAHMMEDGVTASHFKELQEPECIIVAPTRELINQIFLEARKFAYGTCIRPVVIYGGTQTGHSIRQIVQGCNILCATPGRLMDIIGKEKIGLSKVRYLVLDEADRMLDMGFGPEMKKLISCPGMPPREQRQTLMFSATFPEEIQRLAGEFLKTEYLFVAVGQVGGACSDVQQNVLQVSQYSKREKLVEILQGIGNDRTMVFVETKKKADFIATLLCQEKLATTSIHGDREQREREEALRDFRSGKCPVLVATSVAARGLDIENVQHVINFDLPSTIDEYVHRIGRTGRCGNIGKAISFFDPDSHNHIAQPLVKVLSDAQQEVPAWLEEIAFSAHGPGFSYQRENTFASIDTRKVSSRPNSYSQKMFIKLAQNKIKIIIAQELNK</sequence>
<dbReference type="InterPro" id="IPR014014">
    <property type="entry name" value="RNA_helicase_DEAD_Q_motif"/>
</dbReference>
<dbReference type="Pfam" id="PF00270">
    <property type="entry name" value="DEAD"/>
    <property type="match status" value="1"/>
</dbReference>
<evidence type="ECO:0000256" key="8">
    <source>
        <dbReference type="ARBA" id="ARBA00047984"/>
    </source>
</evidence>
<evidence type="ECO:0000256" key="11">
    <source>
        <dbReference type="RuleBase" id="RU000492"/>
    </source>
</evidence>
<dbReference type="InterPro" id="IPR001650">
    <property type="entry name" value="Helicase_C-like"/>
</dbReference>
<evidence type="ECO:0000313" key="16">
    <source>
        <dbReference type="Ensembl" id="ENSSPUP00000009348.1"/>
    </source>
</evidence>
<feature type="compositionally biased region" description="Basic and acidic residues" evidence="12">
    <location>
        <begin position="1"/>
        <end position="12"/>
    </location>
</feature>
<accession>A0A8D0GN18</accession>
<feature type="region of interest" description="Disordered" evidence="12">
    <location>
        <begin position="1"/>
        <end position="36"/>
    </location>
</feature>
<feature type="domain" description="Helicase C-terminal" evidence="14">
    <location>
        <begin position="383"/>
        <end position="528"/>
    </location>
</feature>
<evidence type="ECO:0000256" key="10">
    <source>
        <dbReference type="PROSITE-ProRule" id="PRU00552"/>
    </source>
</evidence>
<feature type="domain" description="DEAD-box RNA helicase Q" evidence="15">
    <location>
        <begin position="141"/>
        <end position="169"/>
    </location>
</feature>
<dbReference type="InterPro" id="IPR027417">
    <property type="entry name" value="P-loop_NTPase"/>
</dbReference>
<dbReference type="Pfam" id="PF00271">
    <property type="entry name" value="Helicase_C"/>
    <property type="match status" value="1"/>
</dbReference>
<evidence type="ECO:0000259" key="15">
    <source>
        <dbReference type="PROSITE" id="PS51195"/>
    </source>
</evidence>
<dbReference type="GeneTree" id="ENSGT00940000157507"/>
<proteinExistence type="inferred from homology"/>
<dbReference type="PROSITE" id="PS51194">
    <property type="entry name" value="HELICASE_CTER"/>
    <property type="match status" value="1"/>
</dbReference>
<evidence type="ECO:0000256" key="2">
    <source>
        <dbReference type="ARBA" id="ARBA00012552"/>
    </source>
</evidence>
<evidence type="ECO:0000256" key="12">
    <source>
        <dbReference type="SAM" id="MobiDB-lite"/>
    </source>
</evidence>
<dbReference type="SMART" id="SM00490">
    <property type="entry name" value="HELICc"/>
    <property type="match status" value="1"/>
</dbReference>
<dbReference type="AlphaFoldDB" id="A0A8D0GN18"/>
<dbReference type="Proteomes" id="UP000694392">
    <property type="component" value="Unplaced"/>
</dbReference>
<evidence type="ECO:0000259" key="14">
    <source>
        <dbReference type="PROSITE" id="PS51194"/>
    </source>
</evidence>
<evidence type="ECO:0000256" key="1">
    <source>
        <dbReference type="ARBA" id="ARBA00010132"/>
    </source>
</evidence>
<dbReference type="FunFam" id="3.40.50.300:FF:000008">
    <property type="entry name" value="ATP-dependent RNA helicase RhlB"/>
    <property type="match status" value="1"/>
</dbReference>
<reference evidence="16" key="1">
    <citation type="submission" date="2025-08" db="UniProtKB">
        <authorList>
            <consortium name="Ensembl"/>
        </authorList>
    </citation>
    <scope>IDENTIFICATION</scope>
</reference>
<name>A0A8D0GN18_SPHPU</name>